<evidence type="ECO:0000313" key="2">
    <source>
        <dbReference type="Proteomes" id="UP000821865"/>
    </source>
</evidence>
<gene>
    <name evidence="1" type="ORF">HPB49_023627</name>
</gene>
<name>A0ACB8DRW3_DERSI</name>
<reference evidence="1" key="1">
    <citation type="submission" date="2020-05" db="EMBL/GenBank/DDBJ databases">
        <title>Large-scale comparative analyses of tick genomes elucidate their genetic diversity and vector capacities.</title>
        <authorList>
            <person name="Jia N."/>
            <person name="Wang J."/>
            <person name="Shi W."/>
            <person name="Du L."/>
            <person name="Sun Y."/>
            <person name="Zhan W."/>
            <person name="Jiang J."/>
            <person name="Wang Q."/>
            <person name="Zhang B."/>
            <person name="Ji P."/>
            <person name="Sakyi L.B."/>
            <person name="Cui X."/>
            <person name="Yuan T."/>
            <person name="Jiang B."/>
            <person name="Yang W."/>
            <person name="Lam T.T.-Y."/>
            <person name="Chang Q."/>
            <person name="Ding S."/>
            <person name="Wang X."/>
            <person name="Zhu J."/>
            <person name="Ruan X."/>
            <person name="Zhao L."/>
            <person name="Wei J."/>
            <person name="Que T."/>
            <person name="Du C."/>
            <person name="Cheng J."/>
            <person name="Dai P."/>
            <person name="Han X."/>
            <person name="Huang E."/>
            <person name="Gao Y."/>
            <person name="Liu J."/>
            <person name="Shao H."/>
            <person name="Ye R."/>
            <person name="Li L."/>
            <person name="Wei W."/>
            <person name="Wang X."/>
            <person name="Wang C."/>
            <person name="Yang T."/>
            <person name="Huo Q."/>
            <person name="Li W."/>
            <person name="Guo W."/>
            <person name="Chen H."/>
            <person name="Zhou L."/>
            <person name="Ni X."/>
            <person name="Tian J."/>
            <person name="Zhou Y."/>
            <person name="Sheng Y."/>
            <person name="Liu T."/>
            <person name="Pan Y."/>
            <person name="Xia L."/>
            <person name="Li J."/>
            <person name="Zhao F."/>
            <person name="Cao W."/>
        </authorList>
    </citation>
    <scope>NUCLEOTIDE SEQUENCE</scope>
    <source>
        <strain evidence="1">Dsil-2018</strain>
    </source>
</reference>
<keyword evidence="2" id="KW-1185">Reference proteome</keyword>
<comment type="caution">
    <text evidence="1">The sequence shown here is derived from an EMBL/GenBank/DDBJ whole genome shotgun (WGS) entry which is preliminary data.</text>
</comment>
<dbReference type="EMBL" id="CM023479">
    <property type="protein sequence ID" value="KAH7975103.1"/>
    <property type="molecule type" value="Genomic_DNA"/>
</dbReference>
<evidence type="ECO:0000313" key="1">
    <source>
        <dbReference type="EMBL" id="KAH7975103.1"/>
    </source>
</evidence>
<proteinExistence type="predicted"/>
<organism evidence="1 2">
    <name type="scientific">Dermacentor silvarum</name>
    <name type="common">Tick</name>
    <dbReference type="NCBI Taxonomy" id="543639"/>
    <lineage>
        <taxon>Eukaryota</taxon>
        <taxon>Metazoa</taxon>
        <taxon>Ecdysozoa</taxon>
        <taxon>Arthropoda</taxon>
        <taxon>Chelicerata</taxon>
        <taxon>Arachnida</taxon>
        <taxon>Acari</taxon>
        <taxon>Parasitiformes</taxon>
        <taxon>Ixodida</taxon>
        <taxon>Ixodoidea</taxon>
        <taxon>Ixodidae</taxon>
        <taxon>Rhipicephalinae</taxon>
        <taxon>Dermacentor</taxon>
    </lineage>
</organism>
<accession>A0ACB8DRW3</accession>
<protein>
    <submittedName>
        <fullName evidence="1">Uncharacterized protein</fullName>
    </submittedName>
</protein>
<sequence length="467" mass="50914">MTSSNLSKNWQLSAYELQRLPHKLVTDDTEVIVGEESYVPDFTCPICLGLFRKTVATDCLHRFCEECITTSLRRCNKECPTCRRKLVSKRSLRRDYRMDAMIAALLPNYDEDGASSAERATASQGGQLREGVKRGVPKQACEQSIVKDSDVGQKHCVKKARCETMSTAIGNDLAPTTANTGCVEVKANVPKVSPLTSPTAQRRCLYVFQQPRQVGRASQAFAAGADGVARKGSDYGLTSRRAEGPQEPNTGARRVDAKVLGEGVRPLPPPSVAFAGIARRSASNALSAASPAQVDHDATDTSEEASRVTSAQRSEPTQSKDYCADTGQTPGDARSKSAADADAMPTAAADCESSSTALAPRRMRDYVITMMLKPHLPTFLENAESPTLRLRMTAQITMQDVASHLRRRLSPDSVNRNDQRLPMYRIYAANESGEVVLLPATITAEDAVKRMIKEGARLELYYGLHKP</sequence>
<dbReference type="Proteomes" id="UP000821865">
    <property type="component" value="Chromosome 10"/>
</dbReference>